<keyword evidence="3" id="KW-1133">Transmembrane helix</keyword>
<comment type="caution">
    <text evidence="7">The sequence shown here is derived from an EMBL/GenBank/DDBJ whole genome shotgun (WGS) entry which is preliminary data.</text>
</comment>
<feature type="domain" description="TLC" evidence="6">
    <location>
        <begin position="1"/>
        <end position="124"/>
    </location>
</feature>
<keyword evidence="4 5" id="KW-0472">Membrane</keyword>
<evidence type="ECO:0000256" key="3">
    <source>
        <dbReference type="ARBA" id="ARBA00022989"/>
    </source>
</evidence>
<dbReference type="AlphaFoldDB" id="A0A9W7C2N4"/>
<keyword evidence="2 5" id="KW-0812">Transmembrane</keyword>
<organism evidence="7 8">
    <name type="scientific">Triparma laevis f. inornata</name>
    <dbReference type="NCBI Taxonomy" id="1714386"/>
    <lineage>
        <taxon>Eukaryota</taxon>
        <taxon>Sar</taxon>
        <taxon>Stramenopiles</taxon>
        <taxon>Ochrophyta</taxon>
        <taxon>Bolidophyceae</taxon>
        <taxon>Parmales</taxon>
        <taxon>Triparmaceae</taxon>
        <taxon>Triparma</taxon>
    </lineage>
</organism>
<dbReference type="InterPro" id="IPR016439">
    <property type="entry name" value="Lag1/Lac1-like"/>
</dbReference>
<dbReference type="GO" id="GO:0016020">
    <property type="term" value="C:membrane"/>
    <property type="evidence" value="ECO:0007669"/>
    <property type="project" value="UniProtKB-SubCell"/>
</dbReference>
<comment type="subcellular location">
    <subcellularLocation>
        <location evidence="1">Membrane</location>
        <topology evidence="1">Multi-pass membrane protein</topology>
    </subcellularLocation>
</comment>
<evidence type="ECO:0000256" key="4">
    <source>
        <dbReference type="ARBA" id="ARBA00023136"/>
    </source>
</evidence>
<accession>A0A9W7C2N4</accession>
<feature type="non-terminal residue" evidence="7">
    <location>
        <position position="1"/>
    </location>
</feature>
<evidence type="ECO:0000256" key="2">
    <source>
        <dbReference type="ARBA" id="ARBA00022692"/>
    </source>
</evidence>
<evidence type="ECO:0000313" key="7">
    <source>
        <dbReference type="EMBL" id="GMH97148.1"/>
    </source>
</evidence>
<dbReference type="InterPro" id="IPR006634">
    <property type="entry name" value="TLC-dom"/>
</dbReference>
<dbReference type="PANTHER" id="PTHR12560">
    <property type="entry name" value="LONGEVITY ASSURANCE FACTOR 1 LAG1"/>
    <property type="match status" value="1"/>
</dbReference>
<proteinExistence type="predicted"/>
<dbReference type="PANTHER" id="PTHR12560:SF0">
    <property type="entry name" value="LD18904P"/>
    <property type="match status" value="1"/>
</dbReference>
<dbReference type="Pfam" id="PF03798">
    <property type="entry name" value="TRAM_LAG1_CLN8"/>
    <property type="match status" value="1"/>
</dbReference>
<dbReference type="PROSITE" id="PS50922">
    <property type="entry name" value="TLC"/>
    <property type="match status" value="1"/>
</dbReference>
<dbReference type="GO" id="GO:0050291">
    <property type="term" value="F:sphingosine N-acyltransferase activity"/>
    <property type="evidence" value="ECO:0007669"/>
    <property type="project" value="InterPro"/>
</dbReference>
<reference evidence="8" key="1">
    <citation type="journal article" date="2023" name="Commun. Biol.">
        <title>Genome analysis of Parmales, the sister group of diatoms, reveals the evolutionary specialization of diatoms from phago-mixotrophs to photoautotrophs.</title>
        <authorList>
            <person name="Ban H."/>
            <person name="Sato S."/>
            <person name="Yoshikawa S."/>
            <person name="Yamada K."/>
            <person name="Nakamura Y."/>
            <person name="Ichinomiya M."/>
            <person name="Sato N."/>
            <person name="Blanc-Mathieu R."/>
            <person name="Endo H."/>
            <person name="Kuwata A."/>
            <person name="Ogata H."/>
        </authorList>
    </citation>
    <scope>NUCLEOTIDE SEQUENCE [LARGE SCALE GENOMIC DNA]</scope>
</reference>
<evidence type="ECO:0000313" key="8">
    <source>
        <dbReference type="Proteomes" id="UP001162640"/>
    </source>
</evidence>
<sequence>WLLMYTHHTASIILVAGSYSINQERCGIMVLFLHQTSDIILNLCQSTHYLGWDSESFPGGVPVAEVLFVCNLVSWIITRLYLLPFTIIRSTIYEIEGTQGESTVRYLSFFLFFNKDELYLNRAKAAIKKIQDSEIRRQTTELQDDI</sequence>
<evidence type="ECO:0000256" key="1">
    <source>
        <dbReference type="ARBA" id="ARBA00004141"/>
    </source>
</evidence>
<evidence type="ECO:0000256" key="5">
    <source>
        <dbReference type="PROSITE-ProRule" id="PRU00205"/>
    </source>
</evidence>
<dbReference type="GO" id="GO:0046513">
    <property type="term" value="P:ceramide biosynthetic process"/>
    <property type="evidence" value="ECO:0007669"/>
    <property type="project" value="InterPro"/>
</dbReference>
<dbReference type="Proteomes" id="UP001162640">
    <property type="component" value="Unassembled WGS sequence"/>
</dbReference>
<evidence type="ECO:0000259" key="6">
    <source>
        <dbReference type="PROSITE" id="PS50922"/>
    </source>
</evidence>
<dbReference type="EMBL" id="BLQM01000746">
    <property type="protein sequence ID" value="GMH97148.1"/>
    <property type="molecule type" value="Genomic_DNA"/>
</dbReference>
<protein>
    <recommendedName>
        <fullName evidence="6">TLC domain-containing protein</fullName>
    </recommendedName>
</protein>
<dbReference type="GO" id="GO:0005783">
    <property type="term" value="C:endoplasmic reticulum"/>
    <property type="evidence" value="ECO:0007669"/>
    <property type="project" value="TreeGrafter"/>
</dbReference>
<name>A0A9W7C2N4_9STRA</name>
<gene>
    <name evidence="7" type="ORF">TL16_g13337</name>
</gene>